<dbReference type="PROSITE" id="PS51782">
    <property type="entry name" value="LYSM"/>
    <property type="match status" value="1"/>
</dbReference>
<feature type="transmembrane region" description="Helical" evidence="2">
    <location>
        <begin position="210"/>
        <end position="231"/>
    </location>
</feature>
<dbReference type="AlphaFoldDB" id="A0AAE0EPV6"/>
<dbReference type="CDD" id="cd00118">
    <property type="entry name" value="LysM"/>
    <property type="match status" value="1"/>
</dbReference>
<dbReference type="InterPro" id="IPR036779">
    <property type="entry name" value="LysM_dom_sf"/>
</dbReference>
<feature type="domain" description="C2" evidence="3">
    <location>
        <begin position="1"/>
        <end position="97"/>
    </location>
</feature>
<keyword evidence="6" id="KW-1185">Reference proteome</keyword>
<feature type="domain" description="LysM" evidence="4">
    <location>
        <begin position="235"/>
        <end position="280"/>
    </location>
</feature>
<feature type="compositionally biased region" description="Polar residues" evidence="1">
    <location>
        <begin position="166"/>
        <end position="182"/>
    </location>
</feature>
<dbReference type="Pfam" id="PF00168">
    <property type="entry name" value="C2"/>
    <property type="match status" value="1"/>
</dbReference>
<dbReference type="InterPro" id="IPR000008">
    <property type="entry name" value="C2_dom"/>
</dbReference>
<dbReference type="Gene3D" id="3.10.350.10">
    <property type="entry name" value="LysM domain"/>
    <property type="match status" value="1"/>
</dbReference>
<dbReference type="Gene3D" id="2.60.40.150">
    <property type="entry name" value="C2 domain"/>
    <property type="match status" value="1"/>
</dbReference>
<dbReference type="SMART" id="SM00257">
    <property type="entry name" value="LysM"/>
    <property type="match status" value="1"/>
</dbReference>
<dbReference type="Pfam" id="PF01476">
    <property type="entry name" value="LysM"/>
    <property type="match status" value="1"/>
</dbReference>
<keyword evidence="2" id="KW-1133">Transmembrane helix</keyword>
<keyword evidence="2" id="KW-0812">Transmembrane</keyword>
<evidence type="ECO:0000259" key="4">
    <source>
        <dbReference type="PROSITE" id="PS51782"/>
    </source>
</evidence>
<comment type="caution">
    <text evidence="5">The sequence shown here is derived from an EMBL/GenBank/DDBJ whole genome shotgun (WGS) entry which is preliminary data.</text>
</comment>
<dbReference type="EMBL" id="LGRX02035123">
    <property type="protein sequence ID" value="KAK3236211.1"/>
    <property type="molecule type" value="Genomic_DNA"/>
</dbReference>
<sequence>MASTLQVSVIEGRNLSLSIGAEPYVKLELDDHMFQTSPVKGSSTPVGTMHKWLKDFKMPVLKDSVLQVLLCQDKTTLGTALIPLGPVISSGTQVQWYKLKDGTEKVMGEVCLVLRIAAGLPTAEPSPSKPVPSSVSSVPSAAIPVAAASAPPKTTPQPLKPVPTKPTASPNLKTPTKASSSKIDTKQSKQDKEKQRPVKKVKASGKDGRVLQSIPVIGLVVGALGLLWVGLGKPKFYEVQEGDTLCAVGVCFNRNFKEIYKKNPQILDPNVIYPGDKIRID</sequence>
<name>A0AAE0EPV6_9CHLO</name>
<dbReference type="InterPro" id="IPR018392">
    <property type="entry name" value="LysM"/>
</dbReference>
<evidence type="ECO:0000256" key="1">
    <source>
        <dbReference type="SAM" id="MobiDB-lite"/>
    </source>
</evidence>
<gene>
    <name evidence="5" type="ORF">CYMTET_53635</name>
</gene>
<organism evidence="5 6">
    <name type="scientific">Cymbomonas tetramitiformis</name>
    <dbReference type="NCBI Taxonomy" id="36881"/>
    <lineage>
        <taxon>Eukaryota</taxon>
        <taxon>Viridiplantae</taxon>
        <taxon>Chlorophyta</taxon>
        <taxon>Pyramimonadophyceae</taxon>
        <taxon>Pyramimonadales</taxon>
        <taxon>Pyramimonadaceae</taxon>
        <taxon>Cymbomonas</taxon>
    </lineage>
</organism>
<feature type="compositionally biased region" description="Pro residues" evidence="1">
    <location>
        <begin position="153"/>
        <end position="164"/>
    </location>
</feature>
<proteinExistence type="predicted"/>
<dbReference type="SMART" id="SM00239">
    <property type="entry name" value="C2"/>
    <property type="match status" value="1"/>
</dbReference>
<dbReference type="InterPro" id="IPR035892">
    <property type="entry name" value="C2_domain_sf"/>
</dbReference>
<keyword evidence="2" id="KW-0472">Membrane</keyword>
<dbReference type="PROSITE" id="PS50004">
    <property type="entry name" value="C2"/>
    <property type="match status" value="1"/>
</dbReference>
<dbReference type="SUPFAM" id="SSF54106">
    <property type="entry name" value="LysM domain"/>
    <property type="match status" value="1"/>
</dbReference>
<evidence type="ECO:0000259" key="3">
    <source>
        <dbReference type="PROSITE" id="PS50004"/>
    </source>
</evidence>
<dbReference type="SUPFAM" id="SSF49562">
    <property type="entry name" value="C2 domain (Calcium/lipid-binding domain, CaLB)"/>
    <property type="match status" value="1"/>
</dbReference>
<reference evidence="5 6" key="1">
    <citation type="journal article" date="2015" name="Genome Biol. Evol.">
        <title>Comparative Genomics of a Bacterivorous Green Alga Reveals Evolutionary Causalities and Consequences of Phago-Mixotrophic Mode of Nutrition.</title>
        <authorList>
            <person name="Burns J.A."/>
            <person name="Paasch A."/>
            <person name="Narechania A."/>
            <person name="Kim E."/>
        </authorList>
    </citation>
    <scope>NUCLEOTIDE SEQUENCE [LARGE SCALE GENOMIC DNA]</scope>
    <source>
        <strain evidence="5 6">PLY_AMNH</strain>
    </source>
</reference>
<dbReference type="CDD" id="cd00030">
    <property type="entry name" value="C2"/>
    <property type="match status" value="1"/>
</dbReference>
<feature type="region of interest" description="Disordered" evidence="1">
    <location>
        <begin position="147"/>
        <end position="205"/>
    </location>
</feature>
<protein>
    <recommendedName>
        <fullName evidence="7">LysM domain-containing protein</fullName>
    </recommendedName>
</protein>
<evidence type="ECO:0008006" key="7">
    <source>
        <dbReference type="Google" id="ProtNLM"/>
    </source>
</evidence>
<accession>A0AAE0EPV6</accession>
<evidence type="ECO:0000313" key="5">
    <source>
        <dbReference type="EMBL" id="KAK3236211.1"/>
    </source>
</evidence>
<dbReference type="Proteomes" id="UP001190700">
    <property type="component" value="Unassembled WGS sequence"/>
</dbReference>
<evidence type="ECO:0000256" key="2">
    <source>
        <dbReference type="SAM" id="Phobius"/>
    </source>
</evidence>
<feature type="compositionally biased region" description="Basic and acidic residues" evidence="1">
    <location>
        <begin position="183"/>
        <end position="196"/>
    </location>
</feature>
<evidence type="ECO:0000313" key="6">
    <source>
        <dbReference type="Proteomes" id="UP001190700"/>
    </source>
</evidence>